<evidence type="ECO:0000256" key="2">
    <source>
        <dbReference type="SAM" id="Phobius"/>
    </source>
</evidence>
<dbReference type="InterPro" id="IPR009045">
    <property type="entry name" value="Zn_M74/Hedgehog-like"/>
</dbReference>
<keyword evidence="5" id="KW-1185">Reference proteome</keyword>
<evidence type="ECO:0000256" key="1">
    <source>
        <dbReference type="SAM" id="MobiDB-lite"/>
    </source>
</evidence>
<organism evidence="4 5">
    <name type="scientific">Pseudoclavibacter terrae</name>
    <dbReference type="NCBI Taxonomy" id="1530195"/>
    <lineage>
        <taxon>Bacteria</taxon>
        <taxon>Bacillati</taxon>
        <taxon>Actinomycetota</taxon>
        <taxon>Actinomycetes</taxon>
        <taxon>Micrococcales</taxon>
        <taxon>Microbacteriaceae</taxon>
        <taxon>Pseudoclavibacter</taxon>
    </lineage>
</organism>
<name>A0A7J5B259_9MICO</name>
<dbReference type="CDD" id="cd14846">
    <property type="entry name" value="Peptidase_M15_like"/>
    <property type="match status" value="1"/>
</dbReference>
<proteinExistence type="predicted"/>
<reference evidence="4 5" key="1">
    <citation type="submission" date="2019-09" db="EMBL/GenBank/DDBJ databases">
        <title>Phylogeny of genus Pseudoclavibacter and closely related genus.</title>
        <authorList>
            <person name="Li Y."/>
        </authorList>
    </citation>
    <scope>NUCLEOTIDE SEQUENCE [LARGE SCALE GENOMIC DNA]</scope>
    <source>
        <strain evidence="4 5">THG-MD12</strain>
    </source>
</reference>
<evidence type="ECO:0000313" key="4">
    <source>
        <dbReference type="EMBL" id="KAB1638106.1"/>
    </source>
</evidence>
<keyword evidence="2" id="KW-0472">Membrane</keyword>
<dbReference type="Pfam" id="PF02557">
    <property type="entry name" value="VanY"/>
    <property type="match status" value="1"/>
</dbReference>
<dbReference type="GO" id="GO:0008233">
    <property type="term" value="F:peptidase activity"/>
    <property type="evidence" value="ECO:0007669"/>
    <property type="project" value="InterPro"/>
</dbReference>
<dbReference type="AlphaFoldDB" id="A0A7J5B259"/>
<dbReference type="InterPro" id="IPR052179">
    <property type="entry name" value="DD-CPase-like"/>
</dbReference>
<keyword evidence="2" id="KW-0812">Transmembrane</keyword>
<accession>A0A7J5B259</accession>
<sequence>MTLTSPPRHQRTDDDQPPRRRGVRRLLGGASLVALAGVGVALFSAQLGETTASHTELPVQDTVLAEPSELGTGESGDSPASEADGAENPDGRLQFGTTAFDTEYAGIGKLSPGLRDALQAATRDAQSAGVSVMVNSGWRSVELQEQLLQDAVAEYGSKEEASRWVASPETSLHVSGDAVDVEGNGASDWLATNGASYGLCLTYLNEPWHFEYQAAASTNECAQPYADPTHDSRLRG</sequence>
<dbReference type="InterPro" id="IPR003709">
    <property type="entry name" value="VanY-like_core_dom"/>
</dbReference>
<comment type="caution">
    <text evidence="4">The sequence shown here is derived from an EMBL/GenBank/DDBJ whole genome shotgun (WGS) entry which is preliminary data.</text>
</comment>
<dbReference type="GO" id="GO:0006508">
    <property type="term" value="P:proteolysis"/>
    <property type="evidence" value="ECO:0007669"/>
    <property type="project" value="InterPro"/>
</dbReference>
<evidence type="ECO:0000259" key="3">
    <source>
        <dbReference type="Pfam" id="PF02557"/>
    </source>
</evidence>
<feature type="domain" description="D-alanyl-D-alanine carboxypeptidase-like core" evidence="3">
    <location>
        <begin position="110"/>
        <end position="213"/>
    </location>
</feature>
<dbReference type="SUPFAM" id="SSF55166">
    <property type="entry name" value="Hedgehog/DD-peptidase"/>
    <property type="match status" value="1"/>
</dbReference>
<gene>
    <name evidence="4" type="ORF">F8O03_06750</name>
</gene>
<dbReference type="PANTHER" id="PTHR34385:SF1">
    <property type="entry name" value="PEPTIDOGLYCAN L-ALANYL-D-GLUTAMATE ENDOPEPTIDASE CWLK"/>
    <property type="match status" value="1"/>
</dbReference>
<dbReference type="Proteomes" id="UP000490386">
    <property type="component" value="Unassembled WGS sequence"/>
</dbReference>
<evidence type="ECO:0000313" key="5">
    <source>
        <dbReference type="Proteomes" id="UP000490386"/>
    </source>
</evidence>
<dbReference type="EMBL" id="WBJX01000002">
    <property type="protein sequence ID" value="KAB1638106.1"/>
    <property type="molecule type" value="Genomic_DNA"/>
</dbReference>
<dbReference type="OrthoDB" id="3293184at2"/>
<dbReference type="RefSeq" id="WP_151423206.1">
    <property type="nucleotide sequence ID" value="NZ_WBJX01000002.1"/>
</dbReference>
<feature type="transmembrane region" description="Helical" evidence="2">
    <location>
        <begin position="26"/>
        <end position="45"/>
    </location>
</feature>
<keyword evidence="2" id="KW-1133">Transmembrane helix</keyword>
<feature type="region of interest" description="Disordered" evidence="1">
    <location>
        <begin position="1"/>
        <end position="22"/>
    </location>
</feature>
<dbReference type="Gene3D" id="3.30.1380.10">
    <property type="match status" value="1"/>
</dbReference>
<protein>
    <submittedName>
        <fullName evidence="4">M15 family metallopeptidase</fullName>
    </submittedName>
</protein>
<dbReference type="PANTHER" id="PTHR34385">
    <property type="entry name" value="D-ALANYL-D-ALANINE CARBOXYPEPTIDASE"/>
    <property type="match status" value="1"/>
</dbReference>
<feature type="region of interest" description="Disordered" evidence="1">
    <location>
        <begin position="68"/>
        <end position="94"/>
    </location>
</feature>